<dbReference type="EMBL" id="MEHA01000029">
    <property type="protein sequence ID" value="ODR44652.1"/>
    <property type="molecule type" value="Genomic_DNA"/>
</dbReference>
<name>A0A1E3U9U1_9FIRM</name>
<dbReference type="Proteomes" id="UP000094869">
    <property type="component" value="Unassembled WGS sequence"/>
</dbReference>
<accession>A0A1E3U9U1</accession>
<evidence type="ECO:0000313" key="4">
    <source>
        <dbReference type="Proteomes" id="UP000094869"/>
    </source>
</evidence>
<dbReference type="Gene3D" id="3.10.105.10">
    <property type="entry name" value="Dipeptide-binding Protein, Domain 3"/>
    <property type="match status" value="1"/>
</dbReference>
<evidence type="ECO:0000313" key="2">
    <source>
        <dbReference type="EMBL" id="ODR60992.1"/>
    </source>
</evidence>
<keyword evidence="4" id="KW-1185">Reference proteome</keyword>
<dbReference type="AlphaFoldDB" id="A0A1E3U9U1"/>
<reference evidence="2 4" key="1">
    <citation type="submission" date="2016-08" db="EMBL/GenBank/DDBJ databases">
        <title>Characterization of Isolates of Eisenbergiella tayi Derived from Blood Cultures, Using Whole Genome Sequencing.</title>
        <authorList>
            <person name="Bernier A.-M."/>
            <person name="Burdz T."/>
            <person name="Wiebe D."/>
            <person name="Bernard K."/>
        </authorList>
    </citation>
    <scope>NUCLEOTIDE SEQUENCE [LARGE SCALE GENOMIC DNA]</scope>
    <source>
        <strain evidence="2 4">NML120146</strain>
    </source>
</reference>
<evidence type="ECO:0000313" key="3">
    <source>
        <dbReference type="Proteomes" id="UP000094271"/>
    </source>
</evidence>
<protein>
    <recommendedName>
        <fullName evidence="5">Solute-binding protein family 5 domain-containing protein</fullName>
    </recommendedName>
</protein>
<evidence type="ECO:0008006" key="5">
    <source>
        <dbReference type="Google" id="ProtNLM"/>
    </source>
</evidence>
<dbReference type="OrthoDB" id="2473119at2"/>
<reference evidence="1 3" key="2">
    <citation type="submission" date="2016-08" db="EMBL/GenBank/DDBJ databases">
        <authorList>
            <person name="Seilhamer J.J."/>
        </authorList>
    </citation>
    <scope>NUCLEOTIDE SEQUENCE [LARGE SCALE GENOMIC DNA]</scope>
    <source>
        <strain evidence="1 3">NML150140-1</strain>
    </source>
</reference>
<dbReference type="Proteomes" id="UP000094271">
    <property type="component" value="Unassembled WGS sequence"/>
</dbReference>
<proteinExistence type="predicted"/>
<organism evidence="1 3">
    <name type="scientific">Eisenbergiella tayi</name>
    <dbReference type="NCBI Taxonomy" id="1432052"/>
    <lineage>
        <taxon>Bacteria</taxon>
        <taxon>Bacillati</taxon>
        <taxon>Bacillota</taxon>
        <taxon>Clostridia</taxon>
        <taxon>Lachnospirales</taxon>
        <taxon>Lachnospiraceae</taxon>
        <taxon>Eisenbergiella</taxon>
    </lineage>
</organism>
<gene>
    <name evidence="1" type="ORF">BEI59_28095</name>
    <name evidence="2" type="ORF">BEI63_02520</name>
</gene>
<sequence length="171" mass="19243">MDLAKEYLEKSDYNGEEIIIVGLVNEECKNAMTMMQSLLAQAGIKATIQTYEESLMNPIIAEKTGWDFVVTRLGGSTLVASWNTLFNNDVHDGMTTNWLDDPKLQELYQTSLADETHDDEHVKACMDYAFSIGDVYPISGMASSIVYSKKMEEIYYREGYVTVGSSKYQGQ</sequence>
<dbReference type="SUPFAM" id="SSF53850">
    <property type="entry name" value="Periplasmic binding protein-like II"/>
    <property type="match status" value="1"/>
</dbReference>
<comment type="caution">
    <text evidence="1">The sequence shown here is derived from an EMBL/GenBank/DDBJ whole genome shotgun (WGS) entry which is preliminary data.</text>
</comment>
<dbReference type="EMBL" id="MEHD01000008">
    <property type="protein sequence ID" value="ODR60992.1"/>
    <property type="molecule type" value="Genomic_DNA"/>
</dbReference>
<evidence type="ECO:0000313" key="1">
    <source>
        <dbReference type="EMBL" id="ODR44652.1"/>
    </source>
</evidence>